<reference evidence="9" key="1">
    <citation type="submission" date="2018-11" db="EMBL/GenBank/DDBJ databases">
        <title>Henneguya salminicola genome and transcriptome.</title>
        <authorList>
            <person name="Yahalomi D."/>
            <person name="Atkinson S.D."/>
            <person name="Neuhof M."/>
            <person name="Chang E.S."/>
            <person name="Philippe H."/>
            <person name="Cartwright P."/>
            <person name="Bartholomew J.L."/>
            <person name="Huchon D."/>
        </authorList>
    </citation>
    <scope>NUCLEOTIDE SEQUENCE</scope>
    <source>
        <strain evidence="9">Hz1</strain>
        <tissue evidence="9">Whole</tissue>
    </source>
</reference>
<organism evidence="9">
    <name type="scientific">Henneguya salminicola</name>
    <name type="common">Myxosporean</name>
    <dbReference type="NCBI Taxonomy" id="69463"/>
    <lineage>
        <taxon>Eukaryota</taxon>
        <taxon>Metazoa</taxon>
        <taxon>Cnidaria</taxon>
        <taxon>Myxozoa</taxon>
        <taxon>Myxosporea</taxon>
        <taxon>Bivalvulida</taxon>
        <taxon>Platysporina</taxon>
        <taxon>Myxobolidae</taxon>
        <taxon>Henneguya</taxon>
    </lineage>
</organism>
<dbReference type="EMBL" id="GHBP01000433">
    <property type="protein sequence ID" value="NDJ92305.1"/>
    <property type="molecule type" value="Transcribed_RNA"/>
</dbReference>
<evidence type="ECO:0000259" key="8">
    <source>
        <dbReference type="Pfam" id="PF02374"/>
    </source>
</evidence>
<feature type="domain" description="ArsA/GET3 Anion-transporting ATPase-like" evidence="8">
    <location>
        <begin position="14"/>
        <end position="313"/>
    </location>
</feature>
<dbReference type="InterPro" id="IPR025723">
    <property type="entry name" value="ArsA/GET3_ATPase-like"/>
</dbReference>
<dbReference type="Gene3D" id="3.40.50.300">
    <property type="entry name" value="P-loop containing nucleotide triphosphate hydrolases"/>
    <property type="match status" value="1"/>
</dbReference>
<keyword evidence="3" id="KW-0963">Cytoplasm</keyword>
<dbReference type="InterPro" id="IPR027417">
    <property type="entry name" value="P-loop_NTPase"/>
</dbReference>
<dbReference type="PANTHER" id="PTHR10803:SF3">
    <property type="entry name" value="ATPASE GET3"/>
    <property type="match status" value="1"/>
</dbReference>
<sequence>MEPNVNHLIQKDLKWIFVGGKGGVGKTTTSCALGIILSKYRESVLIISTDPAHNLSDSFDQKFSHLPSLVKGFTNLYAMEIDPESSLNHTNAPDSSDDLLSVGKGVLKDLMGTLPGIDEAVSFAKVIELVNNMKYDLIIFDTAPTGHTLRLLSFPLSLSKTIKQFNELKSTLFPLIKQMGALMGSDYNVEPFLKKIEETIPLIEKVSEKLVDHKFTTFVCVCIAEFLSMYETERLIQKLTKMKFNVNTVVVNQLVARTQDSACCKLCTSRADSQEIYLQQMDDLYEQYHLIRAYLLPFEVRGVERLQTYSKFLLP</sequence>
<dbReference type="Pfam" id="PF02374">
    <property type="entry name" value="ArsA_ATPase"/>
    <property type="match status" value="1"/>
</dbReference>
<dbReference type="InterPro" id="IPR016300">
    <property type="entry name" value="ATPase_ArsA/GET3"/>
</dbReference>
<accession>A0A6G3ME30</accession>
<evidence type="ECO:0000256" key="7">
    <source>
        <dbReference type="ARBA" id="ARBA00022840"/>
    </source>
</evidence>
<dbReference type="SUPFAM" id="SSF52540">
    <property type="entry name" value="P-loop containing nucleoside triphosphate hydrolases"/>
    <property type="match status" value="1"/>
</dbReference>
<dbReference type="CDD" id="cd02035">
    <property type="entry name" value="ArsA"/>
    <property type="match status" value="1"/>
</dbReference>
<evidence type="ECO:0000256" key="5">
    <source>
        <dbReference type="ARBA" id="ARBA00022801"/>
    </source>
</evidence>
<dbReference type="OrthoDB" id="1770at2759"/>
<dbReference type="GO" id="GO:0071816">
    <property type="term" value="P:tail-anchored membrane protein insertion into ER membrane"/>
    <property type="evidence" value="ECO:0007669"/>
    <property type="project" value="TreeGrafter"/>
</dbReference>
<evidence type="ECO:0000256" key="1">
    <source>
        <dbReference type="ARBA" id="ARBA00011040"/>
    </source>
</evidence>
<dbReference type="GO" id="GO:0005524">
    <property type="term" value="F:ATP binding"/>
    <property type="evidence" value="ECO:0007669"/>
    <property type="project" value="UniProtKB-KW"/>
</dbReference>
<evidence type="ECO:0000256" key="4">
    <source>
        <dbReference type="ARBA" id="ARBA00022741"/>
    </source>
</evidence>
<dbReference type="AlphaFoldDB" id="A0A6G3ME30"/>
<dbReference type="GO" id="GO:0043529">
    <property type="term" value="C:GET complex"/>
    <property type="evidence" value="ECO:0007669"/>
    <property type="project" value="TreeGrafter"/>
</dbReference>
<keyword evidence="6" id="KW-0256">Endoplasmic reticulum</keyword>
<keyword evidence="7" id="KW-0067">ATP-binding</keyword>
<dbReference type="FunFam" id="3.40.50.300:FF:001459">
    <property type="entry name" value="ATPase ASNA1 homolog"/>
    <property type="match status" value="1"/>
</dbReference>
<keyword evidence="5" id="KW-0378">Hydrolase</keyword>
<proteinExistence type="inferred from homology"/>
<keyword evidence="4" id="KW-0547">Nucleotide-binding</keyword>
<evidence type="ECO:0000313" key="9">
    <source>
        <dbReference type="EMBL" id="NDJ92305.1"/>
    </source>
</evidence>
<protein>
    <submittedName>
        <fullName evidence="9">ATPase Asna1 (Trinotate prediction)</fullName>
    </submittedName>
</protein>
<dbReference type="NCBIfam" id="TIGR00345">
    <property type="entry name" value="GET3_arsA_TRC40"/>
    <property type="match status" value="1"/>
</dbReference>
<comment type="similarity">
    <text evidence="1">Belongs to the arsA ATPase family.</text>
</comment>
<dbReference type="PANTHER" id="PTHR10803">
    <property type="entry name" value="ARSENICAL PUMP-DRIVING ATPASE ARSENITE-TRANSLOCATING ATPASE"/>
    <property type="match status" value="1"/>
</dbReference>
<dbReference type="GO" id="GO:0016887">
    <property type="term" value="F:ATP hydrolysis activity"/>
    <property type="evidence" value="ECO:0007669"/>
    <property type="project" value="InterPro"/>
</dbReference>
<evidence type="ECO:0000256" key="3">
    <source>
        <dbReference type="ARBA" id="ARBA00022490"/>
    </source>
</evidence>
<name>A0A6G3ME30_HENSL</name>
<evidence type="ECO:0000256" key="2">
    <source>
        <dbReference type="ARBA" id="ARBA00022448"/>
    </source>
</evidence>
<keyword evidence="2" id="KW-0813">Transport</keyword>
<evidence type="ECO:0000256" key="6">
    <source>
        <dbReference type="ARBA" id="ARBA00022824"/>
    </source>
</evidence>